<evidence type="ECO:0000256" key="1">
    <source>
        <dbReference type="ARBA" id="ARBA00004141"/>
    </source>
</evidence>
<keyword evidence="5 6" id="KW-0472">Membrane</keyword>
<dbReference type="Proteomes" id="UP000697330">
    <property type="component" value="Unassembled WGS sequence"/>
</dbReference>
<keyword evidence="4 6" id="KW-1133">Transmembrane helix</keyword>
<dbReference type="InterPro" id="IPR045861">
    <property type="entry name" value="CorA_cytoplasmic_dom"/>
</dbReference>
<dbReference type="PANTHER" id="PTHR47891:SF2">
    <property type="entry name" value="MAGNESIUM AND COBALT TRANSPORTER"/>
    <property type="match status" value="1"/>
</dbReference>
<dbReference type="PANTHER" id="PTHR47891">
    <property type="entry name" value="TRANSPORTER-RELATED"/>
    <property type="match status" value="1"/>
</dbReference>
<dbReference type="SUPFAM" id="SSF143865">
    <property type="entry name" value="CorA soluble domain-like"/>
    <property type="match status" value="1"/>
</dbReference>
<dbReference type="OrthoDB" id="9803416at2"/>
<evidence type="ECO:0000256" key="5">
    <source>
        <dbReference type="ARBA" id="ARBA00023136"/>
    </source>
</evidence>
<dbReference type="RefSeq" id="WP_075280396.1">
    <property type="nucleotide sequence ID" value="NZ_DBFWWQ010000339.1"/>
</dbReference>
<accession>A0A921GE57</accession>
<organism evidence="7 8">
    <name type="scientific">Thermophilibacter provencensis</name>
    <dbReference type="NCBI Taxonomy" id="1852386"/>
    <lineage>
        <taxon>Bacteria</taxon>
        <taxon>Bacillati</taxon>
        <taxon>Actinomycetota</taxon>
        <taxon>Coriobacteriia</taxon>
        <taxon>Coriobacteriales</taxon>
        <taxon>Atopobiaceae</taxon>
        <taxon>Thermophilibacter</taxon>
    </lineage>
</organism>
<evidence type="ECO:0000313" key="7">
    <source>
        <dbReference type="EMBL" id="HJF45105.1"/>
    </source>
</evidence>
<dbReference type="EMBL" id="DYWQ01000074">
    <property type="protein sequence ID" value="HJF45105.1"/>
    <property type="molecule type" value="Genomic_DNA"/>
</dbReference>
<evidence type="ECO:0000256" key="2">
    <source>
        <dbReference type="ARBA" id="ARBA00009765"/>
    </source>
</evidence>
<comment type="caution">
    <text evidence="7">The sequence shown here is derived from an EMBL/GenBank/DDBJ whole genome shotgun (WGS) entry which is preliminary data.</text>
</comment>
<dbReference type="InterPro" id="IPR045863">
    <property type="entry name" value="CorA_TM1_TM2"/>
</dbReference>
<feature type="transmembrane region" description="Helical" evidence="6">
    <location>
        <begin position="299"/>
        <end position="317"/>
    </location>
</feature>
<dbReference type="GO" id="GO:0016020">
    <property type="term" value="C:membrane"/>
    <property type="evidence" value="ECO:0007669"/>
    <property type="project" value="UniProtKB-SubCell"/>
</dbReference>
<proteinExistence type="inferred from homology"/>
<dbReference type="GO" id="GO:0046873">
    <property type="term" value="F:metal ion transmembrane transporter activity"/>
    <property type="evidence" value="ECO:0007669"/>
    <property type="project" value="InterPro"/>
</dbReference>
<feature type="transmembrane region" description="Helical" evidence="6">
    <location>
        <begin position="260"/>
        <end position="279"/>
    </location>
</feature>
<dbReference type="InterPro" id="IPR002523">
    <property type="entry name" value="MgTranspt_CorA/ZnTranspt_ZntB"/>
</dbReference>
<dbReference type="Gene3D" id="3.30.460.20">
    <property type="entry name" value="CorA soluble domain-like"/>
    <property type="match status" value="1"/>
</dbReference>
<sequence length="324" mass="36599">MIECLMTGANGTITRVEAPCPGCWINAVAPSEEELAWLEHEIGVLPEFVRSALDEEETSRIDYDEDARQIFVIVDYPVVDEDGTTVRTSLPLTYDTMPLTMIFLPEKGMFATISILENEVVDDLKSGRVRNVDTRYRTRFLLQMLLHISQLYLVYLRRIDRLSSSTEARLHASVRNEELIQMLNLEKSLVYFSTSLKSDEVTLNKIAQGRIIPLYEDDQDLLEDVLVEVHQAIEMANIYSGTLSGTMDAFASIISNNLNIVMKVLSVITIVMAIPNIIFGFYGMNVELPFEGVALLDNWAFPLLIAVVGCLVAAWIFNRKGLWH</sequence>
<dbReference type="Gene3D" id="1.20.58.340">
    <property type="entry name" value="Magnesium transport protein CorA, transmembrane region"/>
    <property type="match status" value="2"/>
</dbReference>
<dbReference type="Pfam" id="PF01544">
    <property type="entry name" value="CorA"/>
    <property type="match status" value="1"/>
</dbReference>
<comment type="subcellular location">
    <subcellularLocation>
        <location evidence="1">Membrane</location>
        <topology evidence="1">Multi-pass membrane protein</topology>
    </subcellularLocation>
</comment>
<evidence type="ECO:0000256" key="3">
    <source>
        <dbReference type="ARBA" id="ARBA00022692"/>
    </source>
</evidence>
<evidence type="ECO:0000256" key="4">
    <source>
        <dbReference type="ARBA" id="ARBA00022989"/>
    </source>
</evidence>
<dbReference type="SUPFAM" id="SSF144083">
    <property type="entry name" value="Magnesium transport protein CorA, transmembrane region"/>
    <property type="match status" value="1"/>
</dbReference>
<evidence type="ECO:0000313" key="8">
    <source>
        <dbReference type="Proteomes" id="UP000697330"/>
    </source>
</evidence>
<dbReference type="CDD" id="cd12827">
    <property type="entry name" value="EcCorA_ZntB-like_u2"/>
    <property type="match status" value="1"/>
</dbReference>
<reference evidence="7" key="1">
    <citation type="journal article" date="2021" name="PeerJ">
        <title>Extensive microbial diversity within the chicken gut microbiome revealed by metagenomics and culture.</title>
        <authorList>
            <person name="Gilroy R."/>
            <person name="Ravi A."/>
            <person name="Getino M."/>
            <person name="Pursley I."/>
            <person name="Horton D.L."/>
            <person name="Alikhan N.F."/>
            <person name="Baker D."/>
            <person name="Gharbi K."/>
            <person name="Hall N."/>
            <person name="Watson M."/>
            <person name="Adriaenssens E.M."/>
            <person name="Foster-Nyarko E."/>
            <person name="Jarju S."/>
            <person name="Secka A."/>
            <person name="Antonio M."/>
            <person name="Oren A."/>
            <person name="Chaudhuri R.R."/>
            <person name="La Ragione R."/>
            <person name="Hildebrand F."/>
            <person name="Pallen M.J."/>
        </authorList>
    </citation>
    <scope>NUCLEOTIDE SEQUENCE</scope>
    <source>
        <strain evidence="7">CHK124-7917</strain>
    </source>
</reference>
<evidence type="ECO:0000256" key="6">
    <source>
        <dbReference type="SAM" id="Phobius"/>
    </source>
</evidence>
<name>A0A921GE57_9ACTN</name>
<protein>
    <submittedName>
        <fullName evidence="7">Magnesium transporter CorA family protein</fullName>
    </submittedName>
</protein>
<reference evidence="7" key="2">
    <citation type="submission" date="2021-09" db="EMBL/GenBank/DDBJ databases">
        <authorList>
            <person name="Gilroy R."/>
        </authorList>
    </citation>
    <scope>NUCLEOTIDE SEQUENCE</scope>
    <source>
        <strain evidence="7">CHK124-7917</strain>
    </source>
</reference>
<comment type="similarity">
    <text evidence="2">Belongs to the CorA metal ion transporter (MIT) (TC 1.A.35) family.</text>
</comment>
<gene>
    <name evidence="7" type="ORF">K8U72_04890</name>
</gene>
<dbReference type="InterPro" id="IPR047199">
    <property type="entry name" value="CorA-like"/>
</dbReference>
<keyword evidence="3 6" id="KW-0812">Transmembrane</keyword>
<dbReference type="AlphaFoldDB" id="A0A921GE57"/>